<sequence>MFCGISISVFVYLPSLICVPVFVFPKTFCLYLKCISDTYRNTFLQIYFSISISATILLHASICISK</sequence>
<keyword evidence="1" id="KW-0812">Transmembrane</keyword>
<reference evidence="2" key="1">
    <citation type="submission" date="2019-12" db="EMBL/GenBank/DDBJ databases">
        <title>An insight into the sialome of adult female Ixodes ricinus ticks feeding for 6 days.</title>
        <authorList>
            <person name="Perner J."/>
            <person name="Ribeiro J.M.C."/>
        </authorList>
    </citation>
    <scope>NUCLEOTIDE SEQUENCE</scope>
    <source>
        <strain evidence="2">Semi-engorged</strain>
        <tissue evidence="2">Salivary glands</tissue>
    </source>
</reference>
<evidence type="ECO:0000313" key="2">
    <source>
        <dbReference type="EMBL" id="MXU82163.1"/>
    </source>
</evidence>
<feature type="transmembrane region" description="Helical" evidence="1">
    <location>
        <begin position="44"/>
        <end position="64"/>
    </location>
</feature>
<name>A0A6B0U800_IXORI</name>
<organism evidence="2">
    <name type="scientific">Ixodes ricinus</name>
    <name type="common">Common tick</name>
    <name type="synonym">Acarus ricinus</name>
    <dbReference type="NCBI Taxonomy" id="34613"/>
    <lineage>
        <taxon>Eukaryota</taxon>
        <taxon>Metazoa</taxon>
        <taxon>Ecdysozoa</taxon>
        <taxon>Arthropoda</taxon>
        <taxon>Chelicerata</taxon>
        <taxon>Arachnida</taxon>
        <taxon>Acari</taxon>
        <taxon>Parasitiformes</taxon>
        <taxon>Ixodida</taxon>
        <taxon>Ixodoidea</taxon>
        <taxon>Ixodidae</taxon>
        <taxon>Ixodinae</taxon>
        <taxon>Ixodes</taxon>
    </lineage>
</organism>
<dbReference type="AlphaFoldDB" id="A0A6B0U800"/>
<keyword evidence="1" id="KW-1133">Transmembrane helix</keyword>
<evidence type="ECO:0000256" key="1">
    <source>
        <dbReference type="SAM" id="Phobius"/>
    </source>
</evidence>
<accession>A0A6B0U800</accession>
<keyword evidence="1" id="KW-0472">Membrane</keyword>
<feature type="transmembrane region" description="Helical" evidence="1">
    <location>
        <begin position="7"/>
        <end position="24"/>
    </location>
</feature>
<dbReference type="EMBL" id="GIFC01000080">
    <property type="protein sequence ID" value="MXU82163.1"/>
    <property type="molecule type" value="Transcribed_RNA"/>
</dbReference>
<proteinExistence type="predicted"/>
<protein>
    <submittedName>
        <fullName evidence="2">Uncharacterized protein</fullName>
    </submittedName>
</protein>